<feature type="region of interest" description="Disordered" evidence="1">
    <location>
        <begin position="83"/>
        <end position="105"/>
    </location>
</feature>
<name>A0AAD9F6D7_DISEL</name>
<protein>
    <submittedName>
        <fullName evidence="2">Mitofusin-1</fullName>
    </submittedName>
</protein>
<evidence type="ECO:0000313" key="2">
    <source>
        <dbReference type="EMBL" id="KAK1887360.1"/>
    </source>
</evidence>
<feature type="non-terminal residue" evidence="2">
    <location>
        <position position="325"/>
    </location>
</feature>
<organism evidence="2 3">
    <name type="scientific">Dissostichus eleginoides</name>
    <name type="common">Patagonian toothfish</name>
    <name type="synonym">Dissostichus amissus</name>
    <dbReference type="NCBI Taxonomy" id="100907"/>
    <lineage>
        <taxon>Eukaryota</taxon>
        <taxon>Metazoa</taxon>
        <taxon>Chordata</taxon>
        <taxon>Craniata</taxon>
        <taxon>Vertebrata</taxon>
        <taxon>Euteleostomi</taxon>
        <taxon>Actinopterygii</taxon>
        <taxon>Neopterygii</taxon>
        <taxon>Teleostei</taxon>
        <taxon>Neoteleostei</taxon>
        <taxon>Acanthomorphata</taxon>
        <taxon>Eupercaria</taxon>
        <taxon>Perciformes</taxon>
        <taxon>Notothenioidei</taxon>
        <taxon>Nototheniidae</taxon>
        <taxon>Dissostichus</taxon>
    </lineage>
</organism>
<keyword evidence="3" id="KW-1185">Reference proteome</keyword>
<reference evidence="2" key="1">
    <citation type="submission" date="2023-04" db="EMBL/GenBank/DDBJ databases">
        <title>Chromosome-level genome of Chaenocephalus aceratus.</title>
        <authorList>
            <person name="Park H."/>
        </authorList>
    </citation>
    <scope>NUCLEOTIDE SEQUENCE</scope>
    <source>
        <strain evidence="2">DE</strain>
        <tissue evidence="2">Muscle</tissue>
    </source>
</reference>
<evidence type="ECO:0000313" key="3">
    <source>
        <dbReference type="Proteomes" id="UP001228049"/>
    </source>
</evidence>
<accession>A0AAD9F6D7</accession>
<dbReference type="EMBL" id="JASDAP010000018">
    <property type="protein sequence ID" value="KAK1887360.1"/>
    <property type="molecule type" value="Genomic_DNA"/>
</dbReference>
<dbReference type="Proteomes" id="UP001228049">
    <property type="component" value="Unassembled WGS sequence"/>
</dbReference>
<evidence type="ECO:0000256" key="1">
    <source>
        <dbReference type="SAM" id="MobiDB-lite"/>
    </source>
</evidence>
<proteinExistence type="predicted"/>
<comment type="caution">
    <text evidence="2">The sequence shown here is derived from an EMBL/GenBank/DDBJ whole genome shotgun (WGS) entry which is preliminary data.</text>
</comment>
<sequence length="325" mass="35455">MELSSQRANGSDPFNLCQKHTDEEVPNARPLPWGRHTPPLAAPFLLLDSLTGAPHLSSFTVQSGETGRLASGRLLHMPLMHTRRTQGHSQRNGPDAGRAGEGPVRDGIDTYSGARQQTLFLPAVCHAALLPSTRRLLLRLLSAAQHSAPCFHNSSGTDGWHSCSERNKKLHAQSAGASSNNYILHVVSLSHTLQRGFASGCRHYGPWPTSSSEAPHPPPPRMMLRGDVVLQESPAARALNSGQSDKHCGHSLWDCCSHGLIQKSACCTEPQWQAELRYQTERVERNKRSSDKGASSLCYTVLPSRQGTVAGIMPPDFKKACWIKT</sequence>
<gene>
    <name evidence="2" type="ORF">KUDE01_028149</name>
</gene>
<dbReference type="AlphaFoldDB" id="A0AAD9F6D7"/>